<evidence type="ECO:0000313" key="2">
    <source>
        <dbReference type="Proteomes" id="UP001230649"/>
    </source>
</evidence>
<name>A0ACC2X1X0_9TREE</name>
<proteinExistence type="predicted"/>
<keyword evidence="2" id="KW-1185">Reference proteome</keyword>
<accession>A0ACC2X1X0</accession>
<gene>
    <name evidence="1" type="ORF">QFC20_000041</name>
</gene>
<dbReference type="Proteomes" id="UP001230649">
    <property type="component" value="Unassembled WGS sequence"/>
</dbReference>
<protein>
    <submittedName>
        <fullName evidence="1">Uncharacterized protein</fullName>
    </submittedName>
</protein>
<sequence length="896" mass="100452">MNMSSPLSSLKVSSFDVTDIFSPTSHPSPYIFGLVIPLCIIAFITRSLANHQRKRQSSLSLRYDSDSDTEVKKLPVVNEKDALKRRLSELRNVAAVRGNPVTGTPARTTHTANGKKIWENGQAYLACFPDLTRIAQESRKEVVERMKRDKVLYWKLQNLEDHPDSIDEARQRLLGLFDQTLAEATAEPASTILSIPTYTSTALQTFLNTAHMSSTSRYEAYLSRRKLGGPREMFPTKEYATEWLRLAGVVKYVDGGWLSGVLDVASGRAAGLPESESKESGALERSVGKMAWQVISEEFGDGDLTKNHVYVYERLLESLSTGGIDATGRAIPGFHRGFDGLPDDQGAPRCWEAAIAQQCIGLLASSREFFPEAIGFNMAYEALPYHLLVTSRELRELGIDDYYFALHVTIDNADSGHAAIARVAVERYLEGIRKRDGQEAMEKMWRRVQAGYILAEGLPTTPCSPKEFEPVKGSDGLQTWRMVQAAADADPMATASDVEKRLIDLLGRKSFAAEKMHCPSRMTIQGKTIEEWLDPHSWTAEKGLAFVRALGEKKPWVHHGDPAKSKLVKELEWGGRMFGAFSKRETELVRVWIRSLGADKVDEVEQVNNLCGTYATFVGEVPNKARSLSDEQLEDPLIKLIVDPLRSTPERSIAEICQRFPSVNETDMPVTLDELLAESRKTDQSTRPVDVSKVLPVWLVSSSLMELFPFSPTKFATPLGSSVLRLLRTQFGFGALHNVEDICAGMDDIGHDLDTPEDINGLWELAEDLYRREGLAVPSDIVEVIQNIHDERVRIFCRELLELRTRPYAAQAHIFGITLGFAEHLHGSERVASLFDGDADSCKTLERIVKEEKAAVVDCIEYQTKYRQTQEESDDWWKGVVIGYRMARRESEWLLQ</sequence>
<dbReference type="EMBL" id="JASBWS010000001">
    <property type="protein sequence ID" value="KAJ9117763.1"/>
    <property type="molecule type" value="Genomic_DNA"/>
</dbReference>
<reference evidence="1" key="1">
    <citation type="submission" date="2023-04" db="EMBL/GenBank/DDBJ databases">
        <title>Draft Genome sequencing of Naganishia species isolated from polar environments using Oxford Nanopore Technology.</title>
        <authorList>
            <person name="Leo P."/>
            <person name="Venkateswaran K."/>
        </authorList>
    </citation>
    <scope>NUCLEOTIDE SEQUENCE</scope>
    <source>
        <strain evidence="1">MNA-CCFEE 5262</strain>
    </source>
</reference>
<organism evidence="1 2">
    <name type="scientific">Naganishia adeliensis</name>
    <dbReference type="NCBI Taxonomy" id="92952"/>
    <lineage>
        <taxon>Eukaryota</taxon>
        <taxon>Fungi</taxon>
        <taxon>Dikarya</taxon>
        <taxon>Basidiomycota</taxon>
        <taxon>Agaricomycotina</taxon>
        <taxon>Tremellomycetes</taxon>
        <taxon>Filobasidiales</taxon>
        <taxon>Filobasidiaceae</taxon>
        <taxon>Naganishia</taxon>
    </lineage>
</organism>
<comment type="caution">
    <text evidence="1">The sequence shown here is derived from an EMBL/GenBank/DDBJ whole genome shotgun (WGS) entry which is preliminary data.</text>
</comment>
<evidence type="ECO:0000313" key="1">
    <source>
        <dbReference type="EMBL" id="KAJ9117763.1"/>
    </source>
</evidence>